<dbReference type="InParanoid" id="A0A0L0HP95"/>
<evidence type="ECO:0000313" key="3">
    <source>
        <dbReference type="Proteomes" id="UP000053201"/>
    </source>
</evidence>
<dbReference type="GeneID" id="27685874"/>
<proteinExistence type="predicted"/>
<feature type="compositionally biased region" description="Low complexity" evidence="1">
    <location>
        <begin position="294"/>
        <end position="304"/>
    </location>
</feature>
<evidence type="ECO:0000256" key="1">
    <source>
        <dbReference type="SAM" id="MobiDB-lite"/>
    </source>
</evidence>
<keyword evidence="3" id="KW-1185">Reference proteome</keyword>
<dbReference type="RefSeq" id="XP_016611265.1">
    <property type="nucleotide sequence ID" value="XM_016750569.1"/>
</dbReference>
<gene>
    <name evidence="2" type="ORF">SPPG_02280</name>
</gene>
<evidence type="ECO:0000313" key="2">
    <source>
        <dbReference type="EMBL" id="KND03226.1"/>
    </source>
</evidence>
<name>A0A0L0HP95_SPIPD</name>
<feature type="region of interest" description="Disordered" evidence="1">
    <location>
        <begin position="1"/>
        <end position="36"/>
    </location>
</feature>
<dbReference type="Proteomes" id="UP000053201">
    <property type="component" value="Unassembled WGS sequence"/>
</dbReference>
<dbReference type="VEuPathDB" id="FungiDB:SPPG_02280"/>
<feature type="region of interest" description="Disordered" evidence="1">
    <location>
        <begin position="268"/>
        <end position="357"/>
    </location>
</feature>
<accession>A0A0L0HP95</accession>
<reference evidence="2 3" key="1">
    <citation type="submission" date="2009-08" db="EMBL/GenBank/DDBJ databases">
        <title>The Genome Sequence of Spizellomyces punctatus strain DAOM BR117.</title>
        <authorList>
            <consortium name="The Broad Institute Genome Sequencing Platform"/>
            <person name="Russ C."/>
            <person name="Cuomo C."/>
            <person name="Shea T."/>
            <person name="Young S.K."/>
            <person name="Zeng Q."/>
            <person name="Koehrsen M."/>
            <person name="Haas B."/>
            <person name="Borodovsky M."/>
            <person name="Guigo R."/>
            <person name="Alvarado L."/>
            <person name="Berlin A."/>
            <person name="Bochicchio J."/>
            <person name="Borenstein D."/>
            <person name="Chapman S."/>
            <person name="Chen Z."/>
            <person name="Engels R."/>
            <person name="Freedman E."/>
            <person name="Gellesch M."/>
            <person name="Goldberg J."/>
            <person name="Griggs A."/>
            <person name="Gujja S."/>
            <person name="Heiman D."/>
            <person name="Hepburn T."/>
            <person name="Howarth C."/>
            <person name="Jen D."/>
            <person name="Larson L."/>
            <person name="Lewis B."/>
            <person name="Mehta T."/>
            <person name="Park D."/>
            <person name="Pearson M."/>
            <person name="Roberts A."/>
            <person name="Saif S."/>
            <person name="Shenoy N."/>
            <person name="Sisk P."/>
            <person name="Stolte C."/>
            <person name="Sykes S."/>
            <person name="Thomson T."/>
            <person name="Walk T."/>
            <person name="White J."/>
            <person name="Yandava C."/>
            <person name="Burger G."/>
            <person name="Gray M.W."/>
            <person name="Holland P.W.H."/>
            <person name="King N."/>
            <person name="Lang F.B.F."/>
            <person name="Roger A.J."/>
            <person name="Ruiz-Trillo I."/>
            <person name="Lander E."/>
            <person name="Nusbaum C."/>
        </authorList>
    </citation>
    <scope>NUCLEOTIDE SEQUENCE [LARGE SCALE GENOMIC DNA]</scope>
    <source>
        <strain evidence="2 3">DAOM BR117</strain>
    </source>
</reference>
<feature type="compositionally biased region" description="Polar residues" evidence="1">
    <location>
        <begin position="308"/>
        <end position="344"/>
    </location>
</feature>
<feature type="compositionally biased region" description="Low complexity" evidence="1">
    <location>
        <begin position="1"/>
        <end position="13"/>
    </location>
</feature>
<organism evidence="2 3">
    <name type="scientific">Spizellomyces punctatus (strain DAOM BR117)</name>
    <dbReference type="NCBI Taxonomy" id="645134"/>
    <lineage>
        <taxon>Eukaryota</taxon>
        <taxon>Fungi</taxon>
        <taxon>Fungi incertae sedis</taxon>
        <taxon>Chytridiomycota</taxon>
        <taxon>Chytridiomycota incertae sedis</taxon>
        <taxon>Chytridiomycetes</taxon>
        <taxon>Spizellomycetales</taxon>
        <taxon>Spizellomycetaceae</taxon>
        <taxon>Spizellomyces</taxon>
    </lineage>
</organism>
<feature type="region of interest" description="Disordered" evidence="1">
    <location>
        <begin position="385"/>
        <end position="435"/>
    </location>
</feature>
<dbReference type="EMBL" id="KQ257452">
    <property type="protein sequence ID" value="KND03226.1"/>
    <property type="molecule type" value="Genomic_DNA"/>
</dbReference>
<protein>
    <submittedName>
        <fullName evidence="2">Uncharacterized protein</fullName>
    </submittedName>
</protein>
<dbReference type="OrthoDB" id="2163103at2759"/>
<dbReference type="AlphaFoldDB" id="A0A0L0HP95"/>
<sequence length="435" mass="47056">MLAVSPSSSRACSPAPPPGSATSRRKPVGKYRGMEADTMSRCDSIMTDTSTSSRWSRGFRFRRNTGSIRSTTSTMSSRQKLTQLFKRLALRLGVGSNLSSYDLSMESQHSVPTSSAASVAAMQLDDISIRWGSTSRRYGGAGVSNIRPSGPRRMQSDDAAAVWANVIAKHAHTTKGSAQARAFRHLLQERDDARAECVRLKSSVGKQVPNGTDTLGEIGRICGDLKVALSSFKESLPAKDAIAAPDTTVAPLEAIYSRLEELTQALERVIEPQTNNEPTKPVIRKPSAKPTAPSPRVSRQSSVRTLADTAQATRIPTPASQMHTEQGQDLSNAPPTEQPPSQLITALPDNKTTTEDSDTFARDLCGRIEKVFAGNENVEEAAHVVTPTPKVQPRPPRRTRTLIVRKEREQPDGGKPMEGSDTDNIKNDDVVASTS</sequence>